<dbReference type="InterPro" id="IPR021354">
    <property type="entry name" value="DUF2975"/>
</dbReference>
<reference evidence="2 3" key="1">
    <citation type="submission" date="2020-08" db="EMBL/GenBank/DDBJ databases">
        <title>Description of novel Flavobacterium F-392 isolate.</title>
        <authorList>
            <person name="Saticioglu I.B."/>
            <person name="Duman M."/>
            <person name="Altun S."/>
        </authorList>
    </citation>
    <scope>NUCLEOTIDE SEQUENCE [LARGE SCALE GENOMIC DNA]</scope>
    <source>
        <strain evidence="2 3">F-392</strain>
    </source>
</reference>
<accession>A0A923SES4</accession>
<sequence length="171" mass="19851">MKKLHYLKNFINLLFFTSIFSTFLVSVKLSKILFNYKIQKPYEIENIDLSIIDVNSKIVFSLITISSFIFIYSIYLLRKVVFLFMENKIFDHQVILLLNKIGKSLILSAILKGTPILFIKIIYLIKIGNTPVNLNYIGLNFPVITLALFFMVLSEVFKIAKNLKDENELTV</sequence>
<dbReference type="Proteomes" id="UP000641454">
    <property type="component" value="Unassembled WGS sequence"/>
</dbReference>
<comment type="caution">
    <text evidence="2">The sequence shown here is derived from an EMBL/GenBank/DDBJ whole genome shotgun (WGS) entry which is preliminary data.</text>
</comment>
<name>A0A923SES4_9FLAO</name>
<proteinExistence type="predicted"/>
<dbReference type="EMBL" id="JACRUL010000006">
    <property type="protein sequence ID" value="MBC5843715.1"/>
    <property type="molecule type" value="Genomic_DNA"/>
</dbReference>
<dbReference type="Pfam" id="PF11188">
    <property type="entry name" value="DUF2975"/>
    <property type="match status" value="1"/>
</dbReference>
<feature type="transmembrane region" description="Helical" evidence="1">
    <location>
        <begin position="105"/>
        <end position="125"/>
    </location>
</feature>
<feature type="transmembrane region" description="Helical" evidence="1">
    <location>
        <begin position="12"/>
        <end position="34"/>
    </location>
</feature>
<keyword evidence="3" id="KW-1185">Reference proteome</keyword>
<keyword evidence="1" id="KW-1133">Transmembrane helix</keyword>
<evidence type="ECO:0000313" key="3">
    <source>
        <dbReference type="Proteomes" id="UP000641454"/>
    </source>
</evidence>
<feature type="transmembrane region" description="Helical" evidence="1">
    <location>
        <begin position="58"/>
        <end position="77"/>
    </location>
</feature>
<gene>
    <name evidence="2" type="ORF">H8R25_04590</name>
</gene>
<keyword evidence="1" id="KW-0472">Membrane</keyword>
<evidence type="ECO:0000256" key="1">
    <source>
        <dbReference type="SAM" id="Phobius"/>
    </source>
</evidence>
<protein>
    <submittedName>
        <fullName evidence="2">DUF2975 domain-containing protein</fullName>
    </submittedName>
</protein>
<keyword evidence="1" id="KW-0812">Transmembrane</keyword>
<organism evidence="2 3">
    <name type="scientific">Flavobacterium muglaense</name>
    <dbReference type="NCBI Taxonomy" id="2764716"/>
    <lineage>
        <taxon>Bacteria</taxon>
        <taxon>Pseudomonadati</taxon>
        <taxon>Bacteroidota</taxon>
        <taxon>Flavobacteriia</taxon>
        <taxon>Flavobacteriales</taxon>
        <taxon>Flavobacteriaceae</taxon>
        <taxon>Flavobacterium</taxon>
    </lineage>
</organism>
<dbReference type="RefSeq" id="WP_187017385.1">
    <property type="nucleotide sequence ID" value="NZ_JACRUK010000006.1"/>
</dbReference>
<dbReference type="AlphaFoldDB" id="A0A923SES4"/>
<feature type="transmembrane region" description="Helical" evidence="1">
    <location>
        <begin position="137"/>
        <end position="157"/>
    </location>
</feature>
<evidence type="ECO:0000313" key="2">
    <source>
        <dbReference type="EMBL" id="MBC5843715.1"/>
    </source>
</evidence>